<evidence type="ECO:0000313" key="4">
    <source>
        <dbReference type="EMBL" id="KAG2212660.1"/>
    </source>
</evidence>
<evidence type="ECO:0000259" key="3">
    <source>
        <dbReference type="Pfam" id="PF10342"/>
    </source>
</evidence>
<accession>A0A8H7V9X8</accession>
<dbReference type="OrthoDB" id="2260257at2759"/>
<name>A0A8H7V9X8_9FUNG</name>
<dbReference type="EMBL" id="JAEPRD010000005">
    <property type="protein sequence ID" value="KAG2212660.1"/>
    <property type="molecule type" value="Genomic_DNA"/>
</dbReference>
<protein>
    <recommendedName>
        <fullName evidence="3">Yeast cell wall synthesis Kre9/Knh1-like N-terminal domain-containing protein</fullName>
    </recommendedName>
</protein>
<dbReference type="InterPro" id="IPR018466">
    <property type="entry name" value="Kre9/Knh1-like_N"/>
</dbReference>
<evidence type="ECO:0000256" key="1">
    <source>
        <dbReference type="ARBA" id="ARBA00022729"/>
    </source>
</evidence>
<dbReference type="Proteomes" id="UP000603453">
    <property type="component" value="Unassembled WGS sequence"/>
</dbReference>
<dbReference type="Pfam" id="PF10342">
    <property type="entry name" value="Kre9_KNH"/>
    <property type="match status" value="1"/>
</dbReference>
<feature type="domain" description="Yeast cell wall synthesis Kre9/Knh1-like N-terminal" evidence="3">
    <location>
        <begin position="28"/>
        <end position="119"/>
    </location>
</feature>
<reference evidence="4" key="1">
    <citation type="submission" date="2020-12" db="EMBL/GenBank/DDBJ databases">
        <title>Metabolic potential, ecology and presence of endohyphal bacteria is reflected in genomic diversity of Mucoromycotina.</title>
        <authorList>
            <person name="Muszewska A."/>
            <person name="Okrasinska A."/>
            <person name="Steczkiewicz K."/>
            <person name="Drgas O."/>
            <person name="Orlowska M."/>
            <person name="Perlinska-Lenart U."/>
            <person name="Aleksandrzak-Piekarczyk T."/>
            <person name="Szatraj K."/>
            <person name="Zielenkiewicz U."/>
            <person name="Pilsyk S."/>
            <person name="Malc E."/>
            <person name="Mieczkowski P."/>
            <person name="Kruszewska J.S."/>
            <person name="Biernat P."/>
            <person name="Pawlowska J."/>
        </authorList>
    </citation>
    <scope>NUCLEOTIDE SEQUENCE</scope>
    <source>
        <strain evidence="4">WA0000017839</strain>
    </source>
</reference>
<proteinExistence type="predicted"/>
<dbReference type="AlphaFoldDB" id="A0A8H7V9X8"/>
<sequence length="216" mass="21785">MKAVFIILALCISFVFAQSTVPFYITHPLQGDSFKAGSTVTIEWKNGVAGSTKVALLTGVNAAAMSNTGVTFNVEGSAEEYDWKVPTDLPQNATFSLQISYVDPTTKAAATSYSAAFTLTGTTGDIVTQSFVSVISTAVSSVPPKSSVIATALSSIPASASASVTRVTPSASISKAPSSTASASVTPAPTSAAGVTFKASAMVIGAVAMVATALIL</sequence>
<feature type="chain" id="PRO_5034308492" description="Yeast cell wall synthesis Kre9/Knh1-like N-terminal domain-containing protein" evidence="2">
    <location>
        <begin position="18"/>
        <end position="216"/>
    </location>
</feature>
<evidence type="ECO:0000256" key="2">
    <source>
        <dbReference type="SAM" id="SignalP"/>
    </source>
</evidence>
<evidence type="ECO:0000313" key="5">
    <source>
        <dbReference type="Proteomes" id="UP000603453"/>
    </source>
</evidence>
<feature type="signal peptide" evidence="2">
    <location>
        <begin position="1"/>
        <end position="17"/>
    </location>
</feature>
<gene>
    <name evidence="4" type="ORF">INT47_000637</name>
</gene>
<keyword evidence="5" id="KW-1185">Reference proteome</keyword>
<keyword evidence="1 2" id="KW-0732">Signal</keyword>
<organism evidence="4 5">
    <name type="scientific">Mucor saturninus</name>
    <dbReference type="NCBI Taxonomy" id="64648"/>
    <lineage>
        <taxon>Eukaryota</taxon>
        <taxon>Fungi</taxon>
        <taxon>Fungi incertae sedis</taxon>
        <taxon>Mucoromycota</taxon>
        <taxon>Mucoromycotina</taxon>
        <taxon>Mucoromycetes</taxon>
        <taxon>Mucorales</taxon>
        <taxon>Mucorineae</taxon>
        <taxon>Mucoraceae</taxon>
        <taxon>Mucor</taxon>
    </lineage>
</organism>
<comment type="caution">
    <text evidence="4">The sequence shown here is derived from an EMBL/GenBank/DDBJ whole genome shotgun (WGS) entry which is preliminary data.</text>
</comment>